<sequence length="427" mass="49087">MQPIKERRIEKDGIIFHFIQSKKYKTVNLVAKLRSPLHKDTLTKRALLPYILKQGTKSFPTTEALQLKLDELYGAVFSIQGGKKGENHIITFRMELANAKYIPEATPVLGEGISLFSEFLFQPNVQNDAFDTMVFEREVDTLKQKMNAIKDDKMKYANQRLIDEMCKDEPYGLHVQGYEEDLANISSKDLYSYYLSIIQEDQLDVYVLGDFDEEDMLSKLSNELKRENSHVYQNEVQTFNVTEPKEVIEKQNLQQAKLHIGYRTNVFFKDDDYPALQVFNGMYGGFPSSKLFINVREKNSLAYYASSRMESLKGLLFVFSGIAPEDFEKARDIIREQLTAMKEGDFSEEMLAETKEQIVNQLLETMDHPQGLIELLYQQVIGDKELTPDQLIENIKLVNKEDVIGVANKVQEDTVYLLTSKGGQANE</sequence>
<evidence type="ECO:0000313" key="2">
    <source>
        <dbReference type="EMBL" id="RLL45376.1"/>
    </source>
</evidence>
<dbReference type="NCBIfam" id="NF047422">
    <property type="entry name" value="YfmF_fam"/>
    <property type="match status" value="1"/>
</dbReference>
<dbReference type="InterPro" id="IPR011249">
    <property type="entry name" value="Metalloenz_LuxS/M16"/>
</dbReference>
<protein>
    <submittedName>
        <fullName evidence="2">Insulinase family protein</fullName>
    </submittedName>
</protein>
<accession>A0A498D7F0</accession>
<dbReference type="Pfam" id="PF05193">
    <property type="entry name" value="Peptidase_M16_C"/>
    <property type="match status" value="1"/>
</dbReference>
<keyword evidence="3" id="KW-1185">Reference proteome</keyword>
<dbReference type="EMBL" id="RCHR01000003">
    <property type="protein sequence ID" value="RLL45376.1"/>
    <property type="molecule type" value="Genomic_DNA"/>
</dbReference>
<dbReference type="AlphaFoldDB" id="A0A498D7F0"/>
<name>A0A498D7F0_9BACI</name>
<reference evidence="2 3" key="1">
    <citation type="submission" date="2018-10" db="EMBL/GenBank/DDBJ databases">
        <title>Oceanobacillus sp. YLB-02 draft genome.</title>
        <authorList>
            <person name="Yu L."/>
        </authorList>
    </citation>
    <scope>NUCLEOTIDE SEQUENCE [LARGE SCALE GENOMIC DNA]</scope>
    <source>
        <strain evidence="2 3">YLB-02</strain>
    </source>
</reference>
<dbReference type="GO" id="GO:0046872">
    <property type="term" value="F:metal ion binding"/>
    <property type="evidence" value="ECO:0007669"/>
    <property type="project" value="InterPro"/>
</dbReference>
<proteinExistence type="predicted"/>
<feature type="domain" description="Peptidase M16 C-terminal" evidence="1">
    <location>
        <begin position="184"/>
        <end position="357"/>
    </location>
</feature>
<dbReference type="PANTHER" id="PTHR11851">
    <property type="entry name" value="METALLOPROTEASE"/>
    <property type="match status" value="1"/>
</dbReference>
<dbReference type="Gene3D" id="3.30.830.10">
    <property type="entry name" value="Metalloenzyme, LuxS/M16 peptidase-like"/>
    <property type="match status" value="2"/>
</dbReference>
<dbReference type="OrthoDB" id="9762085at2"/>
<evidence type="ECO:0000259" key="1">
    <source>
        <dbReference type="Pfam" id="PF05193"/>
    </source>
</evidence>
<dbReference type="InterPro" id="IPR007863">
    <property type="entry name" value="Peptidase_M16_C"/>
</dbReference>
<dbReference type="PANTHER" id="PTHR11851:SF186">
    <property type="entry name" value="INACTIVE METALLOPROTEASE YMFF-RELATED"/>
    <property type="match status" value="1"/>
</dbReference>
<dbReference type="InterPro" id="IPR050361">
    <property type="entry name" value="MPP/UQCRC_Complex"/>
</dbReference>
<evidence type="ECO:0000313" key="3">
    <source>
        <dbReference type="Proteomes" id="UP000270219"/>
    </source>
</evidence>
<gene>
    <name evidence="2" type="ORF">D8M04_11015</name>
</gene>
<dbReference type="SUPFAM" id="SSF63411">
    <property type="entry name" value="LuxS/MPP-like metallohydrolase"/>
    <property type="match status" value="2"/>
</dbReference>
<dbReference type="RefSeq" id="WP_121522962.1">
    <property type="nucleotide sequence ID" value="NZ_RCHR01000003.1"/>
</dbReference>
<dbReference type="Proteomes" id="UP000270219">
    <property type="component" value="Unassembled WGS sequence"/>
</dbReference>
<comment type="caution">
    <text evidence="2">The sequence shown here is derived from an EMBL/GenBank/DDBJ whole genome shotgun (WGS) entry which is preliminary data.</text>
</comment>
<organism evidence="2 3">
    <name type="scientific">Oceanobacillus piezotolerans</name>
    <dbReference type="NCBI Taxonomy" id="2448030"/>
    <lineage>
        <taxon>Bacteria</taxon>
        <taxon>Bacillati</taxon>
        <taxon>Bacillota</taxon>
        <taxon>Bacilli</taxon>
        <taxon>Bacillales</taxon>
        <taxon>Bacillaceae</taxon>
        <taxon>Oceanobacillus</taxon>
    </lineage>
</organism>